<keyword evidence="3" id="KW-1185">Reference proteome</keyword>
<reference evidence="2 3" key="1">
    <citation type="submission" date="2024-11" db="EMBL/GenBank/DDBJ databases">
        <authorList>
            <person name="Lucas J.A."/>
        </authorList>
    </citation>
    <scope>NUCLEOTIDE SEQUENCE [LARGE SCALE GENOMIC DNA]</scope>
    <source>
        <strain evidence="2 3">Z 5.4</strain>
    </source>
</reference>
<evidence type="ECO:0000313" key="2">
    <source>
        <dbReference type="EMBL" id="MFK9090231.1"/>
    </source>
</evidence>
<proteinExistence type="predicted"/>
<dbReference type="EMBL" id="JBJHQH010000001">
    <property type="protein sequence ID" value="MFK9090231.1"/>
    <property type="molecule type" value="Genomic_DNA"/>
</dbReference>
<evidence type="ECO:0000256" key="1">
    <source>
        <dbReference type="SAM" id="Coils"/>
    </source>
</evidence>
<sequence>MSQKRFLAAAAICAAVLILFVSVTTYIIDPLFYYRKSTLYRPQYVAAERYQMPGLLKTQKYDTLFTATSMGRNFRESYVNKTLGVKSFNGSLPASTAKEQSMVAEAAFRDKPHLNRVIWELNYYSFAGDPDWVMEPPSDFPTYMYDKSKINDIRYLFSSYSVEILYKNLMANRNGDESWRKVEDLYKFGQVAPVESVEHIQAALSGVQPLGELPSYEKSSVQIKSFKENVISLVEAHPNTKFTLFYAPYPIYNHVSFYKKNPDYLTERMKFKKAVFELAQKYPNVEIYDFQDEKEITFNIGNYQGDQVHYYNYINNWIIDYMAKNKPVQSGKEYAVKLQNLEKQIKNFDSNQLKTESTVKQQYALEN</sequence>
<protein>
    <recommendedName>
        <fullName evidence="4">SGNH/GDSL hydrolase family protein</fullName>
    </recommendedName>
</protein>
<dbReference type="RefSeq" id="WP_406578927.1">
    <property type="nucleotide sequence ID" value="NZ_JBJHQH010000001.1"/>
</dbReference>
<comment type="caution">
    <text evidence="2">The sequence shown here is derived from an EMBL/GenBank/DDBJ whole genome shotgun (WGS) entry which is preliminary data.</text>
</comment>
<evidence type="ECO:0000313" key="3">
    <source>
        <dbReference type="Proteomes" id="UP001623041"/>
    </source>
</evidence>
<organism evidence="2 3">
    <name type="scientific">Bacillus salipaludis</name>
    <dbReference type="NCBI Taxonomy" id="2547811"/>
    <lineage>
        <taxon>Bacteria</taxon>
        <taxon>Bacillati</taxon>
        <taxon>Bacillota</taxon>
        <taxon>Bacilli</taxon>
        <taxon>Bacillales</taxon>
        <taxon>Bacillaceae</taxon>
        <taxon>Bacillus</taxon>
    </lineage>
</organism>
<accession>A0ABW8RDF5</accession>
<dbReference type="Proteomes" id="UP001623041">
    <property type="component" value="Unassembled WGS sequence"/>
</dbReference>
<feature type="coiled-coil region" evidence="1">
    <location>
        <begin position="331"/>
        <end position="358"/>
    </location>
</feature>
<name>A0ABW8RDF5_9BACI</name>
<gene>
    <name evidence="2" type="ORF">ACJEBI_01880</name>
</gene>
<keyword evidence="1" id="KW-0175">Coiled coil</keyword>
<evidence type="ECO:0008006" key="4">
    <source>
        <dbReference type="Google" id="ProtNLM"/>
    </source>
</evidence>